<sequence>MNQCDCFHLETEFSVLPSPPPSLNAEQSHSSSGAESSVEVLPPPQRNFMIPQKEINMVPDMAKWKRSQVQKGLCLGMRVEITRTRAKPIDGNQSSPYIWKTSGVASRDYIGFILTLNEGVKGKKLTCEYKVSEIELSDMVCRRFTPEY</sequence>
<comment type="caution">
    <text evidence="1">The sequence shown here is derived from an EMBL/GenBank/DDBJ whole genome shotgun (WGS) entry which is preliminary data.</text>
</comment>
<evidence type="ECO:0000313" key="1">
    <source>
        <dbReference type="EMBL" id="KAH7998548.1"/>
    </source>
</evidence>
<evidence type="ECO:0000313" key="2">
    <source>
        <dbReference type="Proteomes" id="UP000827872"/>
    </source>
</evidence>
<dbReference type="Proteomes" id="UP000827872">
    <property type="component" value="Linkage Group LG12"/>
</dbReference>
<organism evidence="1 2">
    <name type="scientific">Sphaerodactylus townsendi</name>
    <dbReference type="NCBI Taxonomy" id="933632"/>
    <lineage>
        <taxon>Eukaryota</taxon>
        <taxon>Metazoa</taxon>
        <taxon>Chordata</taxon>
        <taxon>Craniata</taxon>
        <taxon>Vertebrata</taxon>
        <taxon>Euteleostomi</taxon>
        <taxon>Lepidosauria</taxon>
        <taxon>Squamata</taxon>
        <taxon>Bifurcata</taxon>
        <taxon>Gekkota</taxon>
        <taxon>Sphaerodactylidae</taxon>
        <taxon>Sphaerodactylus</taxon>
    </lineage>
</organism>
<proteinExistence type="predicted"/>
<accession>A0ACB8F1I1</accession>
<keyword evidence="2" id="KW-1185">Reference proteome</keyword>
<dbReference type="EMBL" id="CM037625">
    <property type="protein sequence ID" value="KAH7998548.1"/>
    <property type="molecule type" value="Genomic_DNA"/>
</dbReference>
<protein>
    <submittedName>
        <fullName evidence="1">Uncharacterized protein</fullName>
    </submittedName>
</protein>
<reference evidence="1" key="1">
    <citation type="submission" date="2021-08" db="EMBL/GenBank/DDBJ databases">
        <title>The first chromosome-level gecko genome reveals the dynamic sex chromosomes of Neotropical dwarf geckos (Sphaerodactylidae: Sphaerodactylus).</title>
        <authorList>
            <person name="Pinto B.J."/>
            <person name="Keating S.E."/>
            <person name="Gamble T."/>
        </authorList>
    </citation>
    <scope>NUCLEOTIDE SEQUENCE</scope>
    <source>
        <strain evidence="1">TG3544</strain>
    </source>
</reference>
<gene>
    <name evidence="1" type="ORF">K3G42_017763</name>
</gene>
<name>A0ACB8F1I1_9SAUR</name>